<protein>
    <recommendedName>
        <fullName evidence="3">F-box domain-containing protein</fullName>
    </recommendedName>
</protein>
<organism evidence="1 2">
    <name type="scientific">Rhizodiscina lignyota</name>
    <dbReference type="NCBI Taxonomy" id="1504668"/>
    <lineage>
        <taxon>Eukaryota</taxon>
        <taxon>Fungi</taxon>
        <taxon>Dikarya</taxon>
        <taxon>Ascomycota</taxon>
        <taxon>Pezizomycotina</taxon>
        <taxon>Dothideomycetes</taxon>
        <taxon>Pleosporomycetidae</taxon>
        <taxon>Aulographales</taxon>
        <taxon>Rhizodiscinaceae</taxon>
        <taxon>Rhizodiscina</taxon>
    </lineage>
</organism>
<dbReference type="AlphaFoldDB" id="A0A9P4IM10"/>
<accession>A0A9P4IM10</accession>
<name>A0A9P4IM10_9PEZI</name>
<dbReference type="EMBL" id="ML978123">
    <property type="protein sequence ID" value="KAF2101884.1"/>
    <property type="molecule type" value="Genomic_DNA"/>
</dbReference>
<gene>
    <name evidence="1" type="ORF">NA57DRAFT_73322</name>
</gene>
<evidence type="ECO:0000313" key="2">
    <source>
        <dbReference type="Proteomes" id="UP000799772"/>
    </source>
</evidence>
<reference evidence="1" key="1">
    <citation type="journal article" date="2020" name="Stud. Mycol.">
        <title>101 Dothideomycetes genomes: a test case for predicting lifestyles and emergence of pathogens.</title>
        <authorList>
            <person name="Haridas S."/>
            <person name="Albert R."/>
            <person name="Binder M."/>
            <person name="Bloem J."/>
            <person name="Labutti K."/>
            <person name="Salamov A."/>
            <person name="Andreopoulos B."/>
            <person name="Baker S."/>
            <person name="Barry K."/>
            <person name="Bills G."/>
            <person name="Bluhm B."/>
            <person name="Cannon C."/>
            <person name="Castanera R."/>
            <person name="Culley D."/>
            <person name="Daum C."/>
            <person name="Ezra D."/>
            <person name="Gonzalez J."/>
            <person name="Henrissat B."/>
            <person name="Kuo A."/>
            <person name="Liang C."/>
            <person name="Lipzen A."/>
            <person name="Lutzoni F."/>
            <person name="Magnuson J."/>
            <person name="Mondo S."/>
            <person name="Nolan M."/>
            <person name="Ohm R."/>
            <person name="Pangilinan J."/>
            <person name="Park H.-J."/>
            <person name="Ramirez L."/>
            <person name="Alfaro M."/>
            <person name="Sun H."/>
            <person name="Tritt A."/>
            <person name="Yoshinaga Y."/>
            <person name="Zwiers L.-H."/>
            <person name="Turgeon B."/>
            <person name="Goodwin S."/>
            <person name="Spatafora J."/>
            <person name="Crous P."/>
            <person name="Grigoriev I."/>
        </authorList>
    </citation>
    <scope>NUCLEOTIDE SEQUENCE</scope>
    <source>
        <strain evidence="1">CBS 133067</strain>
    </source>
</reference>
<evidence type="ECO:0008006" key="3">
    <source>
        <dbReference type="Google" id="ProtNLM"/>
    </source>
</evidence>
<dbReference type="Proteomes" id="UP000799772">
    <property type="component" value="Unassembled WGS sequence"/>
</dbReference>
<sequence length="212" mass="24239">MASTGKAFRFLDLPAELRLRIYDLYEPEERLCFTTAPLVKIGNPCYEATKAVICLFQVNKIIRTEATHYFFSTRTLTLSIYALKDFSRAFGCCPFSIIKHLDIRQVPVPLSHELKQEGIVLVGAGVRKNLKAFRLVFRSVRVKEISIELCPSSLYCGPDGRLEDLICFKNLDLFALNMDVDRVLSTEEERSQIEQAVRRCEGRIRTNILAIE</sequence>
<comment type="caution">
    <text evidence="1">The sequence shown here is derived from an EMBL/GenBank/DDBJ whole genome shotgun (WGS) entry which is preliminary data.</text>
</comment>
<dbReference type="OrthoDB" id="62952at2759"/>
<keyword evidence="2" id="KW-1185">Reference proteome</keyword>
<proteinExistence type="predicted"/>
<evidence type="ECO:0000313" key="1">
    <source>
        <dbReference type="EMBL" id="KAF2101884.1"/>
    </source>
</evidence>